<accession>A0A6J5NEJ5</accession>
<gene>
    <name evidence="2" type="ORF">UFOVP695_24</name>
</gene>
<sequence>MKSVDTLIAEAALKVTTIFYCYWFMSKIYEKIFGYKDLTSVGIGLLLCIVVSFILHLKNLKKSL</sequence>
<name>A0A6J5NEJ5_9CAUD</name>
<keyword evidence="1" id="KW-1133">Transmembrane helix</keyword>
<feature type="transmembrane region" description="Helical" evidence="1">
    <location>
        <begin position="38"/>
        <end position="57"/>
    </location>
</feature>
<protein>
    <submittedName>
        <fullName evidence="2">Uncharacterized protein</fullName>
    </submittedName>
</protein>
<keyword evidence="1" id="KW-0472">Membrane</keyword>
<evidence type="ECO:0000256" key="1">
    <source>
        <dbReference type="SAM" id="Phobius"/>
    </source>
</evidence>
<feature type="transmembrane region" description="Helical" evidence="1">
    <location>
        <begin position="7"/>
        <end position="26"/>
    </location>
</feature>
<organism evidence="2">
    <name type="scientific">uncultured Caudovirales phage</name>
    <dbReference type="NCBI Taxonomy" id="2100421"/>
    <lineage>
        <taxon>Viruses</taxon>
        <taxon>Duplodnaviria</taxon>
        <taxon>Heunggongvirae</taxon>
        <taxon>Uroviricota</taxon>
        <taxon>Caudoviricetes</taxon>
        <taxon>Peduoviridae</taxon>
        <taxon>Maltschvirus</taxon>
        <taxon>Maltschvirus maltsch</taxon>
    </lineage>
</organism>
<evidence type="ECO:0000313" key="2">
    <source>
        <dbReference type="EMBL" id="CAB4158140.1"/>
    </source>
</evidence>
<keyword evidence="1" id="KW-0812">Transmembrane</keyword>
<proteinExistence type="predicted"/>
<dbReference type="EMBL" id="LR796667">
    <property type="protein sequence ID" value="CAB4158140.1"/>
    <property type="molecule type" value="Genomic_DNA"/>
</dbReference>
<reference evidence="2" key="1">
    <citation type="submission" date="2020-04" db="EMBL/GenBank/DDBJ databases">
        <authorList>
            <person name="Chiriac C."/>
            <person name="Salcher M."/>
            <person name="Ghai R."/>
            <person name="Kavagutti S V."/>
        </authorList>
    </citation>
    <scope>NUCLEOTIDE SEQUENCE</scope>
</reference>